<feature type="region of interest" description="Disordered" evidence="1">
    <location>
        <begin position="32"/>
        <end position="54"/>
    </location>
</feature>
<organism evidence="3 4">
    <name type="scientific">Polarella glacialis</name>
    <name type="common">Dinoflagellate</name>
    <dbReference type="NCBI Taxonomy" id="89957"/>
    <lineage>
        <taxon>Eukaryota</taxon>
        <taxon>Sar</taxon>
        <taxon>Alveolata</taxon>
        <taxon>Dinophyceae</taxon>
        <taxon>Suessiales</taxon>
        <taxon>Suessiaceae</taxon>
        <taxon>Polarella</taxon>
    </lineage>
</organism>
<evidence type="ECO:0000313" key="3">
    <source>
        <dbReference type="EMBL" id="CAE8643397.1"/>
    </source>
</evidence>
<keyword evidence="4" id="KW-1185">Reference proteome</keyword>
<evidence type="ECO:0000256" key="2">
    <source>
        <dbReference type="SAM" id="Phobius"/>
    </source>
</evidence>
<dbReference type="EMBL" id="CAJNNV010033352">
    <property type="protein sequence ID" value="CAE8643397.1"/>
    <property type="molecule type" value="Genomic_DNA"/>
</dbReference>
<gene>
    <name evidence="3" type="ORF">PGLA1383_LOCUS57743</name>
</gene>
<dbReference type="Proteomes" id="UP000654075">
    <property type="component" value="Unassembled WGS sequence"/>
</dbReference>
<comment type="caution">
    <text evidence="3">The sequence shown here is derived from an EMBL/GenBank/DDBJ whole genome shotgun (WGS) entry which is preliminary data.</text>
</comment>
<sequence>MLKACAPRRRSTVALFAGGELAPWGLTEDVASMGESQKEAEEEVPEAEEEDQVEDGGRQAYIFLIGCTGAMVVTATMARAFWRASGSGSQEQQAPLLVA</sequence>
<evidence type="ECO:0000313" key="4">
    <source>
        <dbReference type="Proteomes" id="UP000654075"/>
    </source>
</evidence>
<feature type="transmembrane region" description="Helical" evidence="2">
    <location>
        <begin position="60"/>
        <end position="82"/>
    </location>
</feature>
<keyword evidence="2" id="KW-0812">Transmembrane</keyword>
<evidence type="ECO:0000256" key="1">
    <source>
        <dbReference type="SAM" id="MobiDB-lite"/>
    </source>
</evidence>
<accession>A0A813HZ30</accession>
<proteinExistence type="predicted"/>
<protein>
    <submittedName>
        <fullName evidence="3">Uncharacterized protein</fullName>
    </submittedName>
</protein>
<dbReference type="AlphaFoldDB" id="A0A813HZ30"/>
<keyword evidence="2" id="KW-0472">Membrane</keyword>
<keyword evidence="2" id="KW-1133">Transmembrane helix</keyword>
<reference evidence="3" key="1">
    <citation type="submission" date="2021-02" db="EMBL/GenBank/DDBJ databases">
        <authorList>
            <person name="Dougan E. K."/>
            <person name="Rhodes N."/>
            <person name="Thang M."/>
            <person name="Chan C."/>
        </authorList>
    </citation>
    <scope>NUCLEOTIDE SEQUENCE</scope>
</reference>
<feature type="compositionally biased region" description="Acidic residues" evidence="1">
    <location>
        <begin position="40"/>
        <end position="54"/>
    </location>
</feature>
<name>A0A813HZ30_POLGL</name>